<dbReference type="PANTHER" id="PTHR36512">
    <property type="entry name" value="D-AMINOPEPTIDASE"/>
    <property type="match status" value="1"/>
</dbReference>
<dbReference type="InterPro" id="IPR005321">
    <property type="entry name" value="Peptidase_S58_DmpA"/>
</dbReference>
<dbReference type="GeneID" id="94427365"/>
<dbReference type="Pfam" id="PF03576">
    <property type="entry name" value="Peptidase_S58"/>
    <property type="match status" value="1"/>
</dbReference>
<dbReference type="SUPFAM" id="SSF56266">
    <property type="entry name" value="DmpA/ArgJ-like"/>
    <property type="match status" value="2"/>
</dbReference>
<proteinExistence type="inferred from homology"/>
<protein>
    <submittedName>
        <fullName evidence="2">Peptidase family t4 protein</fullName>
    </submittedName>
</protein>
<dbReference type="AlphaFoldDB" id="A0A2C6L3E9"/>
<comment type="caution">
    <text evidence="2">The sequence shown here is derived from an EMBL/GenBank/DDBJ whole genome shotgun (WGS) entry which is preliminary data.</text>
</comment>
<evidence type="ECO:0000313" key="3">
    <source>
        <dbReference type="Proteomes" id="UP000221165"/>
    </source>
</evidence>
<reference evidence="2 3" key="1">
    <citation type="journal article" date="2017" name="Int. J. Parasitol.">
        <title>The genome of the protozoan parasite Cystoisospora suis and a reverse vaccinology approach to identify vaccine candidates.</title>
        <authorList>
            <person name="Palmieri N."/>
            <person name="Shrestha A."/>
            <person name="Ruttkowski B."/>
            <person name="Beck T."/>
            <person name="Vogl C."/>
            <person name="Tomley F."/>
            <person name="Blake D.P."/>
            <person name="Joachim A."/>
        </authorList>
    </citation>
    <scope>NUCLEOTIDE SEQUENCE [LARGE SCALE GENOMIC DNA]</scope>
    <source>
        <strain evidence="2 3">Wien I</strain>
    </source>
</reference>
<dbReference type="PANTHER" id="PTHR36512:SF3">
    <property type="entry name" value="BLR5678 PROTEIN"/>
    <property type="match status" value="1"/>
</dbReference>
<organism evidence="2 3">
    <name type="scientific">Cystoisospora suis</name>
    <dbReference type="NCBI Taxonomy" id="483139"/>
    <lineage>
        <taxon>Eukaryota</taxon>
        <taxon>Sar</taxon>
        <taxon>Alveolata</taxon>
        <taxon>Apicomplexa</taxon>
        <taxon>Conoidasida</taxon>
        <taxon>Coccidia</taxon>
        <taxon>Eucoccidiorida</taxon>
        <taxon>Eimeriorina</taxon>
        <taxon>Sarcocystidae</taxon>
        <taxon>Cystoisospora</taxon>
    </lineage>
</organism>
<evidence type="ECO:0000256" key="1">
    <source>
        <dbReference type="ARBA" id="ARBA00007068"/>
    </source>
</evidence>
<dbReference type="VEuPathDB" id="ToxoDB:CSUI_003959"/>
<dbReference type="OrthoDB" id="331038at2759"/>
<comment type="similarity">
    <text evidence="1">Belongs to the peptidase S58 family.</text>
</comment>
<gene>
    <name evidence="2" type="ORF">CSUI_003959</name>
</gene>
<dbReference type="InterPro" id="IPR016117">
    <property type="entry name" value="ArgJ-like_dom_sf"/>
</dbReference>
<dbReference type="Gene3D" id="3.60.70.12">
    <property type="entry name" value="L-amino peptidase D-ALA esterase/amidase"/>
    <property type="match status" value="2"/>
</dbReference>
<dbReference type="EMBL" id="MIGC01001785">
    <property type="protein sequence ID" value="PHJ22193.1"/>
    <property type="molecule type" value="Genomic_DNA"/>
</dbReference>
<sequence>MWVGSGLSFLCHVERSRKRPKEESDLQKDVAGASFFAFDRPLKAAGRLFGAAPATRDFDVLQAGNTVESIHGLFFGGRSVFGLDAVGGLLAFQRERGIGVSTEAGAIPVCPAACIFDLASKETSPEVPPPDDFPVLSPQDIRRACLEAQRLNGTKETLGSSSDTQSRPIRLRCVLGEDNEAVEIQQCECEDNRGTEPNQKRRSLSAGCSTSQASSSFLPVPPSSWLGSIGAGVRARCGGLRRPGCFQDPQGGWGEARQQRTWPGHEESQATLLVEVYAVVNCFGDVIPNVRGGEHQASFKETELTHSTARLLRESDPDELMARITPENTTLVAVFTNAVLDKVALHRICTMTATGIARAIRPAFTPVDGDLVVALSTGELQTHGKKLIAEIIVGSMAAECAEKAIQNAVAASNARPRAA</sequence>
<accession>A0A2C6L3E9</accession>
<keyword evidence="3" id="KW-1185">Reference proteome</keyword>
<dbReference type="Proteomes" id="UP000221165">
    <property type="component" value="Unassembled WGS sequence"/>
</dbReference>
<dbReference type="RefSeq" id="XP_067923870.1">
    <property type="nucleotide sequence ID" value="XM_068064154.1"/>
</dbReference>
<name>A0A2C6L3E9_9APIC</name>
<evidence type="ECO:0000313" key="2">
    <source>
        <dbReference type="EMBL" id="PHJ22193.1"/>
    </source>
</evidence>
<dbReference type="GO" id="GO:0004177">
    <property type="term" value="F:aminopeptidase activity"/>
    <property type="evidence" value="ECO:0007669"/>
    <property type="project" value="TreeGrafter"/>
</dbReference>